<evidence type="ECO:0000256" key="5">
    <source>
        <dbReference type="ARBA" id="ARBA00022597"/>
    </source>
</evidence>
<reference evidence="12 13" key="1">
    <citation type="submission" date="2017-02" db="EMBL/GenBank/DDBJ databases">
        <title>Draft genome of Acidibacillus ferrooxidans Huett2.</title>
        <authorList>
            <person name="Schopf S."/>
        </authorList>
    </citation>
    <scope>NUCLEOTIDE SEQUENCE [LARGE SCALE GENOMIC DNA]</scope>
    <source>
        <strain evidence="12 13">Huett2</strain>
    </source>
</reference>
<dbReference type="GO" id="GO:0015920">
    <property type="term" value="P:lipopolysaccharide transport"/>
    <property type="evidence" value="ECO:0007669"/>
    <property type="project" value="TreeGrafter"/>
</dbReference>
<evidence type="ECO:0000256" key="10">
    <source>
        <dbReference type="RuleBase" id="RU361157"/>
    </source>
</evidence>
<organism evidence="12 13">
    <name type="scientific">Ferroacidibacillus organovorans</name>
    <dbReference type="NCBI Taxonomy" id="1765683"/>
    <lineage>
        <taxon>Bacteria</taxon>
        <taxon>Bacillati</taxon>
        <taxon>Bacillota</taxon>
        <taxon>Bacilli</taxon>
        <taxon>Bacillales</taxon>
        <taxon>Alicyclobacillaceae</taxon>
        <taxon>Ferroacidibacillus</taxon>
    </lineage>
</organism>
<evidence type="ECO:0000256" key="8">
    <source>
        <dbReference type="ARBA" id="ARBA00022989"/>
    </source>
</evidence>
<comment type="caution">
    <text evidence="10">Lacks conserved residue(s) required for the propagation of feature annotation.</text>
</comment>
<protein>
    <recommendedName>
        <fullName evidence="10">Transport permease protein</fullName>
    </recommendedName>
</protein>
<keyword evidence="13" id="KW-1185">Reference proteome</keyword>
<dbReference type="InterPro" id="IPR013525">
    <property type="entry name" value="ABC2_TM"/>
</dbReference>
<feature type="transmembrane region" description="Helical" evidence="10">
    <location>
        <begin position="124"/>
        <end position="145"/>
    </location>
</feature>
<evidence type="ECO:0000256" key="6">
    <source>
        <dbReference type="ARBA" id="ARBA00022692"/>
    </source>
</evidence>
<dbReference type="GO" id="GO:0140359">
    <property type="term" value="F:ABC-type transporter activity"/>
    <property type="evidence" value="ECO:0007669"/>
    <property type="project" value="InterPro"/>
</dbReference>
<feature type="transmembrane region" description="Helical" evidence="10">
    <location>
        <begin position="187"/>
        <end position="206"/>
    </location>
</feature>
<gene>
    <name evidence="12" type="ORF">B2M26_11775</name>
</gene>
<feature type="domain" description="ABC transmembrane type-2" evidence="11">
    <location>
        <begin position="49"/>
        <end position="267"/>
    </location>
</feature>
<dbReference type="PANTHER" id="PTHR30413">
    <property type="entry name" value="INNER MEMBRANE TRANSPORT PERMEASE"/>
    <property type="match status" value="1"/>
</dbReference>
<comment type="subcellular location">
    <subcellularLocation>
        <location evidence="1 10">Cell membrane</location>
        <topology evidence="1 10">Multi-pass membrane protein</topology>
    </subcellularLocation>
</comment>
<evidence type="ECO:0000259" key="11">
    <source>
        <dbReference type="PROSITE" id="PS51012"/>
    </source>
</evidence>
<name>A0A1V4ER91_9BACL</name>
<feature type="transmembrane region" description="Helical" evidence="10">
    <location>
        <begin position="48"/>
        <end position="73"/>
    </location>
</feature>
<comment type="similarity">
    <text evidence="2 10">Belongs to the ABC-2 integral membrane protein family.</text>
</comment>
<dbReference type="EMBL" id="MWPS01000028">
    <property type="protein sequence ID" value="OPG15446.1"/>
    <property type="molecule type" value="Genomic_DNA"/>
</dbReference>
<evidence type="ECO:0000256" key="7">
    <source>
        <dbReference type="ARBA" id="ARBA00022903"/>
    </source>
</evidence>
<keyword evidence="9 10" id="KW-0472">Membrane</keyword>
<keyword evidence="3 10" id="KW-0813">Transport</keyword>
<feature type="transmembrane region" description="Helical" evidence="10">
    <location>
        <begin position="243"/>
        <end position="264"/>
    </location>
</feature>
<keyword evidence="4 10" id="KW-1003">Cell membrane</keyword>
<dbReference type="GO" id="GO:0043190">
    <property type="term" value="C:ATP-binding cassette (ABC) transporter complex"/>
    <property type="evidence" value="ECO:0007669"/>
    <property type="project" value="InterPro"/>
</dbReference>
<feature type="transmembrane region" description="Helical" evidence="10">
    <location>
        <begin position="157"/>
        <end position="180"/>
    </location>
</feature>
<dbReference type="InterPro" id="IPR000412">
    <property type="entry name" value="ABC_2_transport"/>
</dbReference>
<keyword evidence="8 10" id="KW-1133">Transmembrane helix</keyword>
<dbReference type="PROSITE" id="PS51012">
    <property type="entry name" value="ABC_TM2"/>
    <property type="match status" value="1"/>
</dbReference>
<sequence length="275" mass="32392">MQLIQMTNKLCLKGVKFVLNQIRSIFSYNGLLVNLALKELRLQYKHSFFGFLWSMLNPLFMLFIYVFAFKYILHNNVPHFTLFLLIAELPWNFFQGGILSSTNSLVNAASLISKVYFPREIIPLSIVASNLFNFIFTLVILTIAYPISHVSFNFNMLYFPIVLLSQTLFMIALAIILSVITVIYRDVYHFMQIILMAWFYLTPIVYPLSRVPYPMHAFMYLNPMTDFIVEYRLILFHGMSPNWNIMLGTYAFDLILLIFSLWIFRKLSRNIIEYL</sequence>
<evidence type="ECO:0000256" key="2">
    <source>
        <dbReference type="ARBA" id="ARBA00007783"/>
    </source>
</evidence>
<dbReference type="Proteomes" id="UP000190229">
    <property type="component" value="Unassembled WGS sequence"/>
</dbReference>
<evidence type="ECO:0000256" key="4">
    <source>
        <dbReference type="ARBA" id="ARBA00022475"/>
    </source>
</evidence>
<proteinExistence type="inferred from homology"/>
<dbReference type="InterPro" id="IPR047817">
    <property type="entry name" value="ABC2_TM_bact-type"/>
</dbReference>
<keyword evidence="6 10" id="KW-0812">Transmembrane</keyword>
<evidence type="ECO:0000313" key="13">
    <source>
        <dbReference type="Proteomes" id="UP000190229"/>
    </source>
</evidence>
<accession>A0A1V4ER91</accession>
<evidence type="ECO:0000256" key="3">
    <source>
        <dbReference type="ARBA" id="ARBA00022448"/>
    </source>
</evidence>
<evidence type="ECO:0000313" key="12">
    <source>
        <dbReference type="EMBL" id="OPG15446.1"/>
    </source>
</evidence>
<keyword evidence="5" id="KW-0762">Sugar transport</keyword>
<evidence type="ECO:0000256" key="1">
    <source>
        <dbReference type="ARBA" id="ARBA00004651"/>
    </source>
</evidence>
<evidence type="ECO:0000256" key="9">
    <source>
        <dbReference type="ARBA" id="ARBA00023136"/>
    </source>
</evidence>
<comment type="caution">
    <text evidence="12">The sequence shown here is derived from an EMBL/GenBank/DDBJ whole genome shotgun (WGS) entry which is preliminary data.</text>
</comment>
<dbReference type="PRINTS" id="PR00164">
    <property type="entry name" value="ABC2TRNSPORT"/>
</dbReference>
<dbReference type="PANTHER" id="PTHR30413:SF10">
    <property type="entry name" value="CAPSULE POLYSACCHARIDE EXPORT INNER-MEMBRANE PROTEIN CTRC"/>
    <property type="match status" value="1"/>
</dbReference>
<dbReference type="Pfam" id="PF01061">
    <property type="entry name" value="ABC2_membrane"/>
    <property type="match status" value="1"/>
</dbReference>
<dbReference type="AlphaFoldDB" id="A0A1V4ER91"/>
<keyword evidence="7" id="KW-0972">Capsule biogenesis/degradation</keyword>